<dbReference type="GO" id="GO:0008270">
    <property type="term" value="F:zinc ion binding"/>
    <property type="evidence" value="ECO:0007669"/>
    <property type="project" value="UniProtKB-KW"/>
</dbReference>
<accession>A0A835RFR6</accession>
<feature type="compositionally biased region" description="Polar residues" evidence="2">
    <location>
        <begin position="228"/>
        <end position="238"/>
    </location>
</feature>
<name>A0A835RFR6_VANPL</name>
<dbReference type="InterPro" id="IPR025836">
    <property type="entry name" value="Zn_knuckle_CX2CX4HX4C"/>
</dbReference>
<protein>
    <recommendedName>
        <fullName evidence="3">CCHC-type domain-containing protein</fullName>
    </recommendedName>
</protein>
<evidence type="ECO:0000256" key="1">
    <source>
        <dbReference type="PROSITE-ProRule" id="PRU00047"/>
    </source>
</evidence>
<dbReference type="PANTHER" id="PTHR31286:SF99">
    <property type="entry name" value="DUF4283 DOMAIN-CONTAINING PROTEIN"/>
    <property type="match status" value="1"/>
</dbReference>
<dbReference type="GO" id="GO:0003676">
    <property type="term" value="F:nucleic acid binding"/>
    <property type="evidence" value="ECO:0007669"/>
    <property type="project" value="InterPro"/>
</dbReference>
<evidence type="ECO:0000313" key="4">
    <source>
        <dbReference type="EMBL" id="KAG0489643.1"/>
    </source>
</evidence>
<sequence>MIGDPILLDGWTGDLQRSSFARVCVRIDLSQPLVPWMWLSGDLGRTYQPFEYEGLSKMCFSCGLVGHMAQYCRVSKQGLSLSLILTQLGLLPNATSMPYGEPVNVAAVWGDSRVLAAVHPNALGVGRNLDAGEGTSRMGASPSSVSPAHAPARAAGVPCGSATCIEDPHDVLLNTQGTGKPGDHIYGDSIYATQDSSVREGYGPWMIVQPRKRRLEGNIRRREAPSFYGSTNNRNAQRYLSADRRDCANDRRRSVSMKRGREPMRRVWARKNSAEGQHANQNNSTIHLGRSINSKDFQDDGGRAKARMQHTTKDDDDDANESQFEGARSVH</sequence>
<dbReference type="AlphaFoldDB" id="A0A835RFR6"/>
<dbReference type="Proteomes" id="UP000639772">
    <property type="component" value="Chromosome 3"/>
</dbReference>
<feature type="compositionally biased region" description="Basic and acidic residues" evidence="2">
    <location>
        <begin position="241"/>
        <end position="265"/>
    </location>
</feature>
<reference evidence="4 5" key="1">
    <citation type="journal article" date="2020" name="Nat. Food">
        <title>A phased Vanilla planifolia genome enables genetic improvement of flavour and production.</title>
        <authorList>
            <person name="Hasing T."/>
            <person name="Tang H."/>
            <person name="Brym M."/>
            <person name="Khazi F."/>
            <person name="Huang T."/>
            <person name="Chambers A.H."/>
        </authorList>
    </citation>
    <scope>NUCLEOTIDE SEQUENCE [LARGE SCALE GENOMIC DNA]</scope>
    <source>
        <tissue evidence="4">Leaf</tissue>
    </source>
</reference>
<keyword evidence="1" id="KW-0479">Metal-binding</keyword>
<feature type="region of interest" description="Disordered" evidence="2">
    <location>
        <begin position="133"/>
        <end position="152"/>
    </location>
</feature>
<keyword evidence="1" id="KW-0862">Zinc</keyword>
<dbReference type="InterPro" id="IPR040256">
    <property type="entry name" value="At4g02000-like"/>
</dbReference>
<gene>
    <name evidence="4" type="ORF">HPP92_006506</name>
</gene>
<evidence type="ECO:0000313" key="5">
    <source>
        <dbReference type="Proteomes" id="UP000639772"/>
    </source>
</evidence>
<organism evidence="4 5">
    <name type="scientific">Vanilla planifolia</name>
    <name type="common">Vanilla</name>
    <dbReference type="NCBI Taxonomy" id="51239"/>
    <lineage>
        <taxon>Eukaryota</taxon>
        <taxon>Viridiplantae</taxon>
        <taxon>Streptophyta</taxon>
        <taxon>Embryophyta</taxon>
        <taxon>Tracheophyta</taxon>
        <taxon>Spermatophyta</taxon>
        <taxon>Magnoliopsida</taxon>
        <taxon>Liliopsida</taxon>
        <taxon>Asparagales</taxon>
        <taxon>Orchidaceae</taxon>
        <taxon>Vanilloideae</taxon>
        <taxon>Vanilleae</taxon>
        <taxon>Vanilla</taxon>
    </lineage>
</organism>
<dbReference type="EMBL" id="JADCNM010000003">
    <property type="protein sequence ID" value="KAG0489643.1"/>
    <property type="molecule type" value="Genomic_DNA"/>
</dbReference>
<dbReference type="PROSITE" id="PS50158">
    <property type="entry name" value="ZF_CCHC"/>
    <property type="match status" value="1"/>
</dbReference>
<dbReference type="InterPro" id="IPR001878">
    <property type="entry name" value="Znf_CCHC"/>
</dbReference>
<proteinExistence type="predicted"/>
<feature type="compositionally biased region" description="Polar residues" evidence="2">
    <location>
        <begin position="274"/>
        <end position="295"/>
    </location>
</feature>
<dbReference type="PANTHER" id="PTHR31286">
    <property type="entry name" value="GLYCINE-RICH CELL WALL STRUCTURAL PROTEIN 1.8-LIKE"/>
    <property type="match status" value="1"/>
</dbReference>
<feature type="compositionally biased region" description="Low complexity" evidence="2">
    <location>
        <begin position="139"/>
        <end position="152"/>
    </location>
</feature>
<comment type="caution">
    <text evidence="4">The sequence shown here is derived from an EMBL/GenBank/DDBJ whole genome shotgun (WGS) entry which is preliminary data.</text>
</comment>
<feature type="domain" description="CCHC-type" evidence="3">
    <location>
        <begin position="59"/>
        <end position="73"/>
    </location>
</feature>
<dbReference type="Pfam" id="PF14392">
    <property type="entry name" value="zf-CCHC_4"/>
    <property type="match status" value="1"/>
</dbReference>
<feature type="region of interest" description="Disordered" evidence="2">
    <location>
        <begin position="223"/>
        <end position="331"/>
    </location>
</feature>
<dbReference type="OrthoDB" id="682893at2759"/>
<evidence type="ECO:0000259" key="3">
    <source>
        <dbReference type="PROSITE" id="PS50158"/>
    </source>
</evidence>
<keyword evidence="1" id="KW-0863">Zinc-finger</keyword>
<evidence type="ECO:0000256" key="2">
    <source>
        <dbReference type="SAM" id="MobiDB-lite"/>
    </source>
</evidence>